<feature type="domain" description="Dynamin N-terminal" evidence="1">
    <location>
        <begin position="42"/>
        <end position="157"/>
    </location>
</feature>
<dbReference type="InterPro" id="IPR027417">
    <property type="entry name" value="P-loop_NTPase"/>
</dbReference>
<gene>
    <name evidence="2" type="ORF">GCM10022255_031880</name>
</gene>
<dbReference type="PRINTS" id="PR00195">
    <property type="entry name" value="DYNAMIN"/>
</dbReference>
<reference evidence="3" key="1">
    <citation type="journal article" date="2019" name="Int. J. Syst. Evol. Microbiol.">
        <title>The Global Catalogue of Microorganisms (GCM) 10K type strain sequencing project: providing services to taxonomists for standard genome sequencing and annotation.</title>
        <authorList>
            <consortium name="The Broad Institute Genomics Platform"/>
            <consortium name="The Broad Institute Genome Sequencing Center for Infectious Disease"/>
            <person name="Wu L."/>
            <person name="Ma J."/>
        </authorList>
    </citation>
    <scope>NUCLEOTIDE SEQUENCE [LARGE SCALE GENOMIC DNA]</scope>
    <source>
        <strain evidence="3">JCM 17441</strain>
    </source>
</reference>
<dbReference type="Pfam" id="PF00350">
    <property type="entry name" value="Dynamin_N"/>
    <property type="match status" value="1"/>
</dbReference>
<name>A0ABP8D787_9ACTN</name>
<protein>
    <submittedName>
        <fullName evidence="2">Dynamin family protein</fullName>
    </submittedName>
</protein>
<accession>A0ABP8D787</accession>
<keyword evidence="3" id="KW-1185">Reference proteome</keyword>
<comment type="caution">
    <text evidence="2">The sequence shown here is derived from an EMBL/GenBank/DDBJ whole genome shotgun (WGS) entry which is preliminary data.</text>
</comment>
<dbReference type="InterPro" id="IPR045063">
    <property type="entry name" value="Dynamin_N"/>
</dbReference>
<evidence type="ECO:0000259" key="1">
    <source>
        <dbReference type="Pfam" id="PF00350"/>
    </source>
</evidence>
<dbReference type="Gene3D" id="3.40.50.300">
    <property type="entry name" value="P-loop containing nucleotide triphosphate hydrolases"/>
    <property type="match status" value="1"/>
</dbReference>
<evidence type="ECO:0000313" key="3">
    <source>
        <dbReference type="Proteomes" id="UP001500620"/>
    </source>
</evidence>
<sequence length="621" mass="64497">MSTAPDIAVAQLCDATALRLRDAGLAARVRSVGDRLRRPLQVAVAGAVSGGKSTLVNGLLGRSVAPADAGECTRVVTWYEYGPDEGRVDVDLLDGTSRSAALGPDGRPPDRLPVPAERVRRLRVRLDLPALRGLTVIDTPGINTVAAANEQAARRMVFGTDGTDGADPAQALIYVLRYVQRFDAGALADFRALSAACGMSGVNTLAVLSQVDRRGDADDPWPGARRLAGRAYEQLRTSVFDVVPVVGLLAETARARLLTPADLAALRALAALDELDLDDRLLDVDEFAAASHEHARLMGHLHRYGIRVAAAALRERPGLDLDAVHAALLEASGFGTAGSSAAVRAPGSVAAGVAHFTERAAQLKALSAIGALRRLVRAPSGAADRATLASLADAVDEGRPLTASLRGLRVFAALDAVGRGQLSLDDEMLAELVRLAREDTPAAQLGLPPDAGPEEVAREARERSVRWRRLTMSAGTLAAGHRARDVLSVLEEMAAVTASASSRSAGPWPVAPAGSPAAGYSAAGPVAVGSEAAALLESPRLAPALRTALTTLLTGTTPAAQVGLEPGAAAHVVAERAAQLAAQFRVMLHRPLPAPEKRGVGEVCGAYETIWTTASGRREGA</sequence>
<organism evidence="2 3">
    <name type="scientific">Dactylosporangium darangshiense</name>
    <dbReference type="NCBI Taxonomy" id="579108"/>
    <lineage>
        <taxon>Bacteria</taxon>
        <taxon>Bacillati</taxon>
        <taxon>Actinomycetota</taxon>
        <taxon>Actinomycetes</taxon>
        <taxon>Micromonosporales</taxon>
        <taxon>Micromonosporaceae</taxon>
        <taxon>Dactylosporangium</taxon>
    </lineage>
</organism>
<dbReference type="RefSeq" id="WP_345127390.1">
    <property type="nucleotide sequence ID" value="NZ_BAABAT010000007.1"/>
</dbReference>
<proteinExistence type="predicted"/>
<evidence type="ECO:0000313" key="2">
    <source>
        <dbReference type="EMBL" id="GAA4249136.1"/>
    </source>
</evidence>
<dbReference type="InterPro" id="IPR022812">
    <property type="entry name" value="Dynamin"/>
</dbReference>
<dbReference type="SUPFAM" id="SSF52540">
    <property type="entry name" value="P-loop containing nucleoside triphosphate hydrolases"/>
    <property type="match status" value="1"/>
</dbReference>
<dbReference type="EMBL" id="BAABAT010000007">
    <property type="protein sequence ID" value="GAA4249136.1"/>
    <property type="molecule type" value="Genomic_DNA"/>
</dbReference>
<dbReference type="Proteomes" id="UP001500620">
    <property type="component" value="Unassembled WGS sequence"/>
</dbReference>